<reference evidence="2" key="1">
    <citation type="submission" date="2023-06" db="EMBL/GenBank/DDBJ databases">
        <authorList>
            <consortium name="Lawrence Berkeley National Laboratory"/>
            <person name="Ahrendt S."/>
            <person name="Sahu N."/>
            <person name="Indic B."/>
            <person name="Wong-Bajracharya J."/>
            <person name="Merenyi Z."/>
            <person name="Ke H.-M."/>
            <person name="Monk M."/>
            <person name="Kocsube S."/>
            <person name="Drula E."/>
            <person name="Lipzen A."/>
            <person name="Balint B."/>
            <person name="Henrissat B."/>
            <person name="Andreopoulos B."/>
            <person name="Martin F.M."/>
            <person name="Harder C.B."/>
            <person name="Rigling D."/>
            <person name="Ford K.L."/>
            <person name="Foster G.D."/>
            <person name="Pangilinan J."/>
            <person name="Papanicolaou A."/>
            <person name="Barry K."/>
            <person name="LaButti K."/>
            <person name="Viragh M."/>
            <person name="Koriabine M."/>
            <person name="Yan M."/>
            <person name="Riley R."/>
            <person name="Champramary S."/>
            <person name="Plett K.L."/>
            <person name="Tsai I.J."/>
            <person name="Slot J."/>
            <person name="Sipos G."/>
            <person name="Plett J."/>
            <person name="Nagy L.G."/>
            <person name="Grigoriev I.V."/>
        </authorList>
    </citation>
    <scope>NUCLEOTIDE SEQUENCE</scope>
    <source>
        <strain evidence="2">CCBAS 213</strain>
    </source>
</reference>
<comment type="caution">
    <text evidence="2">The sequence shown here is derived from an EMBL/GenBank/DDBJ whole genome shotgun (WGS) entry which is preliminary data.</text>
</comment>
<sequence length="95" mass="10513">MHQKFFVVVLVPVVVFICLPASRNVRITSNIVSLTLMITVQDFLLPRLLLRTELHITPSVEPGMCQCPSQGDTNFSNSSDHRTAGSQSLLDGKFV</sequence>
<gene>
    <name evidence="2" type="ORF">EV420DRAFT_606128</name>
</gene>
<dbReference type="RefSeq" id="XP_060328617.1">
    <property type="nucleotide sequence ID" value="XM_060482779.1"/>
</dbReference>
<dbReference type="GeneID" id="85366327"/>
<dbReference type="EMBL" id="JAUEPS010000027">
    <property type="protein sequence ID" value="KAK0454229.1"/>
    <property type="molecule type" value="Genomic_DNA"/>
</dbReference>
<dbReference type="AlphaFoldDB" id="A0AA39K472"/>
<keyword evidence="3" id="KW-1185">Reference proteome</keyword>
<name>A0AA39K472_ARMTA</name>
<feature type="region of interest" description="Disordered" evidence="1">
    <location>
        <begin position="71"/>
        <end position="95"/>
    </location>
</feature>
<protein>
    <submittedName>
        <fullName evidence="2">Uncharacterized protein</fullName>
    </submittedName>
</protein>
<accession>A0AA39K472</accession>
<organism evidence="2 3">
    <name type="scientific">Armillaria tabescens</name>
    <name type="common">Ringless honey mushroom</name>
    <name type="synonym">Agaricus tabescens</name>
    <dbReference type="NCBI Taxonomy" id="1929756"/>
    <lineage>
        <taxon>Eukaryota</taxon>
        <taxon>Fungi</taxon>
        <taxon>Dikarya</taxon>
        <taxon>Basidiomycota</taxon>
        <taxon>Agaricomycotina</taxon>
        <taxon>Agaricomycetes</taxon>
        <taxon>Agaricomycetidae</taxon>
        <taxon>Agaricales</taxon>
        <taxon>Marasmiineae</taxon>
        <taxon>Physalacriaceae</taxon>
        <taxon>Desarmillaria</taxon>
    </lineage>
</organism>
<evidence type="ECO:0000256" key="1">
    <source>
        <dbReference type="SAM" id="MobiDB-lite"/>
    </source>
</evidence>
<dbReference type="Proteomes" id="UP001175211">
    <property type="component" value="Unassembled WGS sequence"/>
</dbReference>
<feature type="compositionally biased region" description="Polar residues" evidence="1">
    <location>
        <begin position="71"/>
        <end position="89"/>
    </location>
</feature>
<evidence type="ECO:0000313" key="3">
    <source>
        <dbReference type="Proteomes" id="UP001175211"/>
    </source>
</evidence>
<evidence type="ECO:0000313" key="2">
    <source>
        <dbReference type="EMBL" id="KAK0454229.1"/>
    </source>
</evidence>
<proteinExistence type="predicted"/>